<feature type="compositionally biased region" description="Basic and acidic residues" evidence="1">
    <location>
        <begin position="52"/>
        <end position="65"/>
    </location>
</feature>
<feature type="compositionally biased region" description="Basic and acidic residues" evidence="1">
    <location>
        <begin position="10"/>
        <end position="20"/>
    </location>
</feature>
<dbReference type="Proteomes" id="UP000233556">
    <property type="component" value="Unassembled WGS sequence"/>
</dbReference>
<evidence type="ECO:0000313" key="2">
    <source>
        <dbReference type="EMBL" id="PKU47456.1"/>
    </source>
</evidence>
<dbReference type="AlphaFoldDB" id="A0A2I0UN14"/>
<protein>
    <submittedName>
        <fullName evidence="2">Uncharacterized protein</fullName>
    </submittedName>
</protein>
<sequence>MLNNNAFPEETTKTKERCTDENVSLTPALFLSDALIQALPSVEKKRNKIRNNKKEEKGKNSQKKKDKEKKKRQGKKKVREIEGEMEAEREKGREGEREKGRMEGRMEGRERSLERKKERKMNNKETGRCQTLLVALLGMAGPDIHDCSLIACIGSAKAQRNLFFMV</sequence>
<feature type="compositionally biased region" description="Basic residues" evidence="1">
    <location>
        <begin position="66"/>
        <end position="78"/>
    </location>
</feature>
<reference evidence="3" key="1">
    <citation type="submission" date="2017-11" db="EMBL/GenBank/DDBJ databases">
        <authorList>
            <person name="Lima N.C."/>
            <person name="Parody-Merino A.M."/>
            <person name="Battley P.F."/>
            <person name="Fidler A.E."/>
            <person name="Prosdocimi F."/>
        </authorList>
    </citation>
    <scope>NUCLEOTIDE SEQUENCE [LARGE SCALE GENOMIC DNA]</scope>
</reference>
<name>A0A2I0UN14_LIMLA</name>
<accession>A0A2I0UN14</accession>
<dbReference type="EMBL" id="KZ505678">
    <property type="protein sequence ID" value="PKU47456.1"/>
    <property type="molecule type" value="Genomic_DNA"/>
</dbReference>
<feature type="region of interest" description="Disordered" evidence="1">
    <location>
        <begin position="38"/>
        <end position="122"/>
    </location>
</feature>
<gene>
    <name evidence="2" type="ORF">llap_2279</name>
</gene>
<evidence type="ECO:0000256" key="1">
    <source>
        <dbReference type="SAM" id="MobiDB-lite"/>
    </source>
</evidence>
<organism evidence="2 3">
    <name type="scientific">Limosa lapponica baueri</name>
    <dbReference type="NCBI Taxonomy" id="1758121"/>
    <lineage>
        <taxon>Eukaryota</taxon>
        <taxon>Metazoa</taxon>
        <taxon>Chordata</taxon>
        <taxon>Craniata</taxon>
        <taxon>Vertebrata</taxon>
        <taxon>Euteleostomi</taxon>
        <taxon>Archelosauria</taxon>
        <taxon>Archosauria</taxon>
        <taxon>Dinosauria</taxon>
        <taxon>Saurischia</taxon>
        <taxon>Theropoda</taxon>
        <taxon>Coelurosauria</taxon>
        <taxon>Aves</taxon>
        <taxon>Neognathae</taxon>
        <taxon>Neoaves</taxon>
        <taxon>Charadriiformes</taxon>
        <taxon>Scolopacidae</taxon>
        <taxon>Limosa</taxon>
    </lineage>
</organism>
<feature type="region of interest" description="Disordered" evidence="1">
    <location>
        <begin position="1"/>
        <end position="22"/>
    </location>
</feature>
<proteinExistence type="predicted"/>
<feature type="compositionally biased region" description="Basic and acidic residues" evidence="1">
    <location>
        <begin position="79"/>
        <end position="122"/>
    </location>
</feature>
<evidence type="ECO:0000313" key="3">
    <source>
        <dbReference type="Proteomes" id="UP000233556"/>
    </source>
</evidence>
<keyword evidence="3" id="KW-1185">Reference proteome</keyword>
<reference evidence="3" key="2">
    <citation type="submission" date="2017-12" db="EMBL/GenBank/DDBJ databases">
        <title>Genome sequence of the Bar-tailed Godwit (Limosa lapponica baueri).</title>
        <authorList>
            <person name="Lima N.C.B."/>
            <person name="Parody-Merino A.M."/>
            <person name="Battley P.F."/>
            <person name="Fidler A.E."/>
            <person name="Prosdocimi F."/>
        </authorList>
    </citation>
    <scope>NUCLEOTIDE SEQUENCE [LARGE SCALE GENOMIC DNA]</scope>
</reference>